<reference evidence="8 9" key="1">
    <citation type="submission" date="2021-01" db="EMBL/GenBank/DDBJ databases">
        <title>Whole genome shotgun sequence of Planobispora siamensis NBRC 107568.</title>
        <authorList>
            <person name="Komaki H."/>
            <person name="Tamura T."/>
        </authorList>
    </citation>
    <scope>NUCLEOTIDE SEQUENCE [LARGE SCALE GENOMIC DNA]</scope>
    <source>
        <strain evidence="8 9">NBRC 107568</strain>
    </source>
</reference>
<feature type="compositionally biased region" description="Pro residues" evidence="6">
    <location>
        <begin position="834"/>
        <end position="859"/>
    </location>
</feature>
<protein>
    <recommendedName>
        <fullName evidence="7">Protein kinase domain-containing protein</fullName>
    </recommendedName>
</protein>
<evidence type="ECO:0000256" key="5">
    <source>
        <dbReference type="PROSITE-ProRule" id="PRU10141"/>
    </source>
</evidence>
<evidence type="ECO:0000256" key="1">
    <source>
        <dbReference type="ARBA" id="ARBA00022679"/>
    </source>
</evidence>
<feature type="binding site" evidence="5">
    <location>
        <position position="559"/>
    </location>
    <ligand>
        <name>ATP</name>
        <dbReference type="ChEBI" id="CHEBI:30616"/>
    </ligand>
</feature>
<dbReference type="InterPro" id="IPR017441">
    <property type="entry name" value="Protein_kinase_ATP_BS"/>
</dbReference>
<dbReference type="SUPFAM" id="SSF52540">
    <property type="entry name" value="P-loop containing nucleoside triphosphate hydrolases"/>
    <property type="match status" value="1"/>
</dbReference>
<dbReference type="CDD" id="cd14014">
    <property type="entry name" value="STKc_PknB_like"/>
    <property type="match status" value="1"/>
</dbReference>
<dbReference type="InterPro" id="IPR011009">
    <property type="entry name" value="Kinase-like_dom_sf"/>
</dbReference>
<dbReference type="RefSeq" id="WP_204067960.1">
    <property type="nucleotide sequence ID" value="NZ_BOOJ01000057.1"/>
</dbReference>
<dbReference type="InterPro" id="IPR027417">
    <property type="entry name" value="P-loop_NTPase"/>
</dbReference>
<evidence type="ECO:0000256" key="2">
    <source>
        <dbReference type="ARBA" id="ARBA00022741"/>
    </source>
</evidence>
<organism evidence="8 9">
    <name type="scientific">Planobispora siamensis</name>
    <dbReference type="NCBI Taxonomy" id="936338"/>
    <lineage>
        <taxon>Bacteria</taxon>
        <taxon>Bacillati</taxon>
        <taxon>Actinomycetota</taxon>
        <taxon>Actinomycetes</taxon>
        <taxon>Streptosporangiales</taxon>
        <taxon>Streptosporangiaceae</taxon>
        <taxon>Planobispora</taxon>
    </lineage>
</organism>
<evidence type="ECO:0000313" key="8">
    <source>
        <dbReference type="EMBL" id="GIH95892.1"/>
    </source>
</evidence>
<dbReference type="Gene3D" id="3.40.50.300">
    <property type="entry name" value="P-loop containing nucleotide triphosphate hydrolases"/>
    <property type="match status" value="1"/>
</dbReference>
<evidence type="ECO:0000256" key="3">
    <source>
        <dbReference type="ARBA" id="ARBA00022777"/>
    </source>
</evidence>
<feature type="domain" description="Protein kinase" evidence="7">
    <location>
        <begin position="530"/>
        <end position="782"/>
    </location>
</feature>
<evidence type="ECO:0000256" key="4">
    <source>
        <dbReference type="ARBA" id="ARBA00022840"/>
    </source>
</evidence>
<dbReference type="AlphaFoldDB" id="A0A8J3SN63"/>
<feature type="region of interest" description="Disordered" evidence="6">
    <location>
        <begin position="785"/>
        <end position="864"/>
    </location>
</feature>
<dbReference type="GO" id="GO:0005524">
    <property type="term" value="F:ATP binding"/>
    <property type="evidence" value="ECO:0007669"/>
    <property type="project" value="UniProtKB-UniRule"/>
</dbReference>
<evidence type="ECO:0000313" key="9">
    <source>
        <dbReference type="Proteomes" id="UP000619788"/>
    </source>
</evidence>
<dbReference type="SUPFAM" id="SSF56112">
    <property type="entry name" value="Protein kinase-like (PK-like)"/>
    <property type="match status" value="1"/>
</dbReference>
<evidence type="ECO:0000259" key="7">
    <source>
        <dbReference type="PROSITE" id="PS50011"/>
    </source>
</evidence>
<keyword evidence="2 5" id="KW-0547">Nucleotide-binding</keyword>
<dbReference type="InterPro" id="IPR000719">
    <property type="entry name" value="Prot_kinase_dom"/>
</dbReference>
<dbReference type="Gene3D" id="3.30.200.20">
    <property type="entry name" value="Phosphorylase Kinase, domain 1"/>
    <property type="match status" value="1"/>
</dbReference>
<keyword evidence="3" id="KW-0418">Kinase</keyword>
<feature type="compositionally biased region" description="Pro residues" evidence="6">
    <location>
        <begin position="787"/>
        <end position="817"/>
    </location>
</feature>
<dbReference type="PROSITE" id="PS00107">
    <property type="entry name" value="PROTEIN_KINASE_ATP"/>
    <property type="match status" value="1"/>
</dbReference>
<dbReference type="PANTHER" id="PTHR43289:SF30">
    <property type="entry name" value="NON-SPECIFIC SERINE_THREONINE PROTEIN KINASE"/>
    <property type="match status" value="1"/>
</dbReference>
<dbReference type="PROSITE" id="PS50011">
    <property type="entry name" value="PROTEIN_KINASE_DOM"/>
    <property type="match status" value="1"/>
</dbReference>
<keyword evidence="4 5" id="KW-0067">ATP-binding</keyword>
<comment type="caution">
    <text evidence="8">The sequence shown here is derived from an EMBL/GenBank/DDBJ whole genome shotgun (WGS) entry which is preliminary data.</text>
</comment>
<sequence>MRLCRTFRYIHEPLHMDEGGVPMLGNETFVAELKQRLRKSRGGTFLITGFRGVGKSTVVSRALAEIGAEPGEVTVPIVLSVARPTTPERLLFAVVRRTYEALNDRGILEQLPPAAQRALMLAHIRTSYGLKQTQSDASEVNAALGLGMGEAARKLAGPLGYIAPSLNLTRRRTRSLATEASFLTYADTDVEHDLDRIVSLVEIPATRGWWRRRAASRVHLVIVLDEADKLTGDAEGLAAFEVMVSTLKNVLTMRGVHFLIVAGADLHDRAVLDISRGNSVYESVFAWRMYVPCIWDAPERLLTALLEEPPEDGELERLGAYLRFKARGVPRRLLQEFGELVAWEDEQPYLRVEGVEAERVDFYARMEAVLEAYHRTSGKERLLAVPIDRDRWRMSAYYIVDWILRSDGEAFTGQDILQAAGAGQFDRMLGVSHAELDRLLGHLAEEEVIRVVRQSGAEVTMLGRDPATEPTSYALTDEMRQDLLGLALHSETERANLEVKLLVPATATAAGAAAEPASAEGVIKVIGDRYDLVQVIGRGGMSTVYRAWDRSRGEHVAVKVLNKLDPDSEWRFGREVEVSRRLDHDGVVRTLDVFQHDPAIGFALVMELVEGPTLQKHVETEGPMPAERAAGLGLRLANILQYMFGRGLYRLDLKPSNIIVNPDRGPVVIDFGIAKHHQESESTLITEMPIGTPAYMPPEAISGGTQDIRSDIYALGLVLAFACTGRPPAGADSVETVFARITTNRLDFDGVPPELLPVIRKATRLDPAERYATPYDLAVELADLARLPPPPAPPEPSPPEPRAPEPSPWEPRAPGPDDPAVTGPIRTTGRHGPAAPPPGYGTASPPPPPPPSPPPPEPVSAPGYGSWPTASLVFGVHCENGHFTDGSRPGCMVCGAPLGRSLTHFSRSRPSLGELVLDDGRRFPLDRGYVFGGDPGETEPMPQEEGEERLPVFVPVPVAGADPRHLVVYPEEWRVVAEDLDSETGTAVRFDENADFVNLPPGTGLTLQPGMSIRLAGTATITFAGRTG</sequence>
<proteinExistence type="predicted"/>
<dbReference type="SMART" id="SM00220">
    <property type="entry name" value="S_TKc"/>
    <property type="match status" value="1"/>
</dbReference>
<dbReference type="Gene3D" id="1.10.510.10">
    <property type="entry name" value="Transferase(Phosphotransferase) domain 1"/>
    <property type="match status" value="1"/>
</dbReference>
<name>A0A8J3SN63_9ACTN</name>
<keyword evidence="9" id="KW-1185">Reference proteome</keyword>
<accession>A0A8J3SN63</accession>
<dbReference type="GO" id="GO:0004674">
    <property type="term" value="F:protein serine/threonine kinase activity"/>
    <property type="evidence" value="ECO:0007669"/>
    <property type="project" value="TreeGrafter"/>
</dbReference>
<dbReference type="PANTHER" id="PTHR43289">
    <property type="entry name" value="MITOGEN-ACTIVATED PROTEIN KINASE KINASE KINASE 20-RELATED"/>
    <property type="match status" value="1"/>
</dbReference>
<dbReference type="Pfam" id="PF00069">
    <property type="entry name" value="Pkinase"/>
    <property type="match status" value="1"/>
</dbReference>
<gene>
    <name evidence="8" type="ORF">Psi01_65220</name>
</gene>
<dbReference type="Proteomes" id="UP000619788">
    <property type="component" value="Unassembled WGS sequence"/>
</dbReference>
<keyword evidence="1" id="KW-0808">Transferase</keyword>
<dbReference type="EMBL" id="BOOJ01000057">
    <property type="protein sequence ID" value="GIH95892.1"/>
    <property type="molecule type" value="Genomic_DNA"/>
</dbReference>
<evidence type="ECO:0000256" key="6">
    <source>
        <dbReference type="SAM" id="MobiDB-lite"/>
    </source>
</evidence>